<name>A0A2T4C4Q5_TRILO</name>
<dbReference type="EMBL" id="KZ679132">
    <property type="protein sequence ID" value="PTB76504.1"/>
    <property type="molecule type" value="Genomic_DNA"/>
</dbReference>
<keyword evidence="2" id="KW-1185">Reference proteome</keyword>
<evidence type="ECO:0000313" key="2">
    <source>
        <dbReference type="Proteomes" id="UP000240760"/>
    </source>
</evidence>
<gene>
    <name evidence="1" type="ORF">M440DRAFT_322134</name>
</gene>
<proteinExistence type="predicted"/>
<dbReference type="Proteomes" id="UP000240760">
    <property type="component" value="Unassembled WGS sequence"/>
</dbReference>
<accession>A0A2T4C4Q5</accession>
<evidence type="ECO:0000313" key="1">
    <source>
        <dbReference type="EMBL" id="PTB76504.1"/>
    </source>
</evidence>
<protein>
    <submittedName>
        <fullName evidence="1">Uncharacterized protein</fullName>
    </submittedName>
</protein>
<organism evidence="1 2">
    <name type="scientific">Trichoderma longibrachiatum ATCC 18648</name>
    <dbReference type="NCBI Taxonomy" id="983965"/>
    <lineage>
        <taxon>Eukaryota</taxon>
        <taxon>Fungi</taxon>
        <taxon>Dikarya</taxon>
        <taxon>Ascomycota</taxon>
        <taxon>Pezizomycotina</taxon>
        <taxon>Sordariomycetes</taxon>
        <taxon>Hypocreomycetidae</taxon>
        <taxon>Hypocreales</taxon>
        <taxon>Hypocreaceae</taxon>
        <taxon>Trichoderma</taxon>
    </lineage>
</organism>
<dbReference type="AlphaFoldDB" id="A0A2T4C4Q5"/>
<reference evidence="1 2" key="1">
    <citation type="submission" date="2016-07" db="EMBL/GenBank/DDBJ databases">
        <title>Multiple horizontal gene transfer events from other fungi enriched the ability of initially mycotrophic Trichoderma (Ascomycota) to feed on dead plant biomass.</title>
        <authorList>
            <consortium name="DOE Joint Genome Institute"/>
            <person name="Aerts A."/>
            <person name="Atanasova L."/>
            <person name="Chenthamara K."/>
            <person name="Zhang J."/>
            <person name="Grujic M."/>
            <person name="Henrissat B."/>
            <person name="Kuo A."/>
            <person name="Salamov A."/>
            <person name="Lipzen A."/>
            <person name="Labutti K."/>
            <person name="Barry K."/>
            <person name="Miao Y."/>
            <person name="Rahimi M.J."/>
            <person name="Shen Q."/>
            <person name="Grigoriev I.V."/>
            <person name="Kubicek C.P."/>
            <person name="Druzhinina I.S."/>
        </authorList>
    </citation>
    <scope>NUCLEOTIDE SEQUENCE [LARGE SCALE GENOMIC DNA]</scope>
    <source>
        <strain evidence="1 2">ATCC 18648</strain>
    </source>
</reference>
<sequence length="287" mass="32451">MTDVWTNRYERHRGGALCGHGTCCIAAPMGTEVHVHTLYPGKSTNRVLLTVAVTSTDAEKVSLLHVDDERTRNYLIRRRQLDCHLLMQHELPASPASTTADKQNLDAAKWSRPQPLFRSNPPCRAGGPPDTADKLAGHVRNKRAISVSLWVWCLCPLYRLGAHLWLLSALRHDYMGLHGRALRDAQSVPSSCACLRITDEPWKAPAVDFVFVRWLLIPVMPMTATRRYLEPSRTRKDDEAEARRVDDDTSVTEYCLLGRLSKRSCPAINHLRVYSRHPPHARCPLII</sequence>